<dbReference type="RefSeq" id="WP_132496817.1">
    <property type="nucleotide sequence ID" value="NZ_SMAS01000008.1"/>
</dbReference>
<reference evidence="1 2" key="1">
    <citation type="submission" date="2019-03" db="EMBL/GenBank/DDBJ databases">
        <title>Genomic analyses of the natural microbiome of Caenorhabditis elegans.</title>
        <authorList>
            <person name="Samuel B."/>
        </authorList>
    </citation>
    <scope>NUCLEOTIDE SEQUENCE [LARGE SCALE GENOMIC DNA]</scope>
    <source>
        <strain evidence="1 2">JUb102</strain>
    </source>
</reference>
<dbReference type="GO" id="GO:0009289">
    <property type="term" value="C:pilus"/>
    <property type="evidence" value="ECO:0007669"/>
    <property type="project" value="InterPro"/>
</dbReference>
<proteinExistence type="predicted"/>
<protein>
    <submittedName>
        <fullName evidence="1">Fimbrial protein</fullName>
    </submittedName>
</protein>
<gene>
    <name evidence="1" type="ORF">EC835_10816</name>
</gene>
<comment type="caution">
    <text evidence="1">The sequence shown here is derived from an EMBL/GenBank/DDBJ whole genome shotgun (WGS) entry which is preliminary data.</text>
</comment>
<accession>A0A4V2V3A5</accession>
<dbReference type="EMBL" id="SMAS01000008">
    <property type="protein sequence ID" value="TCT30867.1"/>
    <property type="molecule type" value="Genomic_DNA"/>
</dbReference>
<dbReference type="Proteomes" id="UP000295055">
    <property type="component" value="Unassembled WGS sequence"/>
</dbReference>
<dbReference type="GO" id="GO:0007155">
    <property type="term" value="P:cell adhesion"/>
    <property type="evidence" value="ECO:0007669"/>
    <property type="project" value="InterPro"/>
</dbReference>
<dbReference type="Gene3D" id="2.60.40.1090">
    <property type="entry name" value="Fimbrial-type adhesion domain"/>
    <property type="match status" value="1"/>
</dbReference>
<evidence type="ECO:0000313" key="2">
    <source>
        <dbReference type="Proteomes" id="UP000295055"/>
    </source>
</evidence>
<dbReference type="InterPro" id="IPR036937">
    <property type="entry name" value="Adhesion_dom_fimbrial_sf"/>
</dbReference>
<name>A0A4V2V3A5_9GAMM</name>
<dbReference type="SUPFAM" id="SSF49401">
    <property type="entry name" value="Bacterial adhesins"/>
    <property type="match status" value="1"/>
</dbReference>
<dbReference type="AlphaFoldDB" id="A0A4V2V3A5"/>
<dbReference type="OrthoDB" id="6637880at2"/>
<organism evidence="1 2">
    <name type="scientific">Providencia alcalifaciens</name>
    <dbReference type="NCBI Taxonomy" id="126385"/>
    <lineage>
        <taxon>Bacteria</taxon>
        <taxon>Pseudomonadati</taxon>
        <taxon>Pseudomonadota</taxon>
        <taxon>Gammaproteobacteria</taxon>
        <taxon>Enterobacterales</taxon>
        <taxon>Morganellaceae</taxon>
        <taxon>Providencia</taxon>
    </lineage>
</organism>
<evidence type="ECO:0000313" key="1">
    <source>
        <dbReference type="EMBL" id="TCT30867.1"/>
    </source>
</evidence>
<sequence>MNKTLPFCFLSMLMSGYPLHTVADEILPDTVLSISLDIVNITCDINDGKGFNKIVDFDVINETDLLAGKQPAVKTQFIVDCNKSGFKPNNIDIKVYPGAQGALNNGVGGELKTNLSGVGIYLSWMDKSPIDLSGKNQRFSANGNNQFDISFFAKPYAQSPSVEKGIMKSSVIISALYK</sequence>
<dbReference type="InterPro" id="IPR008966">
    <property type="entry name" value="Adhesion_dom_sf"/>
</dbReference>